<dbReference type="EMBL" id="LJQA01000637">
    <property type="protein sequence ID" value="KPW89550.1"/>
    <property type="molecule type" value="Genomic_DNA"/>
</dbReference>
<gene>
    <name evidence="2" type="ORF">ALO50_103059</name>
</gene>
<organism evidence="2 3">
    <name type="scientific">Pseudomonas syringae pv. cerasicola</name>
    <dbReference type="NCBI Taxonomy" id="264451"/>
    <lineage>
        <taxon>Bacteria</taxon>
        <taxon>Pseudomonadati</taxon>
        <taxon>Pseudomonadota</taxon>
        <taxon>Gammaproteobacteria</taxon>
        <taxon>Pseudomonadales</taxon>
        <taxon>Pseudomonadaceae</taxon>
        <taxon>Pseudomonas</taxon>
        <taxon>Pseudomonas syringae</taxon>
    </lineage>
</organism>
<sequence length="37" mass="3997">MAAEVTRSACQQQGERNKASGRIEQATYVELPSNDSA</sequence>
<evidence type="ECO:0000313" key="2">
    <source>
        <dbReference type="EMBL" id="KPW89550.1"/>
    </source>
</evidence>
<accession>A0A0N8R3G8</accession>
<reference evidence="2 3" key="1">
    <citation type="submission" date="2015-09" db="EMBL/GenBank/DDBJ databases">
        <title>Genome announcement of multiple Pseudomonas syringae strains.</title>
        <authorList>
            <person name="Thakur S."/>
            <person name="Wang P.W."/>
            <person name="Gong Y."/>
            <person name="Weir B.S."/>
            <person name="Guttman D.S."/>
        </authorList>
    </citation>
    <scope>NUCLEOTIDE SEQUENCE [LARGE SCALE GENOMIC DNA]</scope>
    <source>
        <strain evidence="2 3">ICMP17524</strain>
    </source>
</reference>
<evidence type="ECO:0000256" key="1">
    <source>
        <dbReference type="SAM" id="MobiDB-lite"/>
    </source>
</evidence>
<name>A0A0N8R3G8_PSESX</name>
<comment type="caution">
    <text evidence="2">The sequence shown here is derived from an EMBL/GenBank/DDBJ whole genome shotgun (WGS) entry which is preliminary data.</text>
</comment>
<feature type="region of interest" description="Disordered" evidence="1">
    <location>
        <begin position="1"/>
        <end position="37"/>
    </location>
</feature>
<dbReference type="Proteomes" id="UP000050356">
    <property type="component" value="Unassembled WGS sequence"/>
</dbReference>
<dbReference type="AlphaFoldDB" id="A0A0N8R3G8"/>
<evidence type="ECO:0000313" key="3">
    <source>
        <dbReference type="Proteomes" id="UP000050356"/>
    </source>
</evidence>
<proteinExistence type="predicted"/>
<dbReference type="PATRIC" id="fig|264451.4.peg.3595"/>
<protein>
    <submittedName>
        <fullName evidence="2">Uncharacterized protein</fullName>
    </submittedName>
</protein>